<dbReference type="RefSeq" id="WP_185363012.1">
    <property type="nucleotide sequence ID" value="NZ_JAASTU010000004.1"/>
</dbReference>
<evidence type="ECO:0000313" key="1">
    <source>
        <dbReference type="EMBL" id="MBC1509444.1"/>
    </source>
</evidence>
<dbReference type="EMBL" id="JAASUB010000006">
    <property type="protein sequence ID" value="MBC1509444.1"/>
    <property type="molecule type" value="Genomic_DNA"/>
</dbReference>
<dbReference type="Proteomes" id="UP000587800">
    <property type="component" value="Unassembled WGS sequence"/>
</dbReference>
<protein>
    <submittedName>
        <fullName evidence="1">Uncharacterized protein</fullName>
    </submittedName>
</protein>
<comment type="caution">
    <text evidence="1">The sequence shown here is derived from an EMBL/GenBank/DDBJ whole genome shotgun (WGS) entry which is preliminary data.</text>
</comment>
<evidence type="ECO:0000313" key="2">
    <source>
        <dbReference type="Proteomes" id="UP000587800"/>
    </source>
</evidence>
<sequence length="103" mass="12215">MENLNHVVNELEELLIQQNKMLQTIVSSLELSQEASILEVSNKKVKEKITLLLLQYQLEHDREVFEQITDLAKREYRSSLDYYRIIAVVSERLASFQTHRLLR</sequence>
<accession>A0ABR6SUS8</accession>
<gene>
    <name evidence="1" type="ORF">HCJ59_06000</name>
</gene>
<organism evidence="1 2">
    <name type="scientific">Listeria immobilis</name>
    <dbReference type="NCBI Taxonomy" id="2713502"/>
    <lineage>
        <taxon>Bacteria</taxon>
        <taxon>Bacillati</taxon>
        <taxon>Bacillota</taxon>
        <taxon>Bacilli</taxon>
        <taxon>Bacillales</taxon>
        <taxon>Listeriaceae</taxon>
        <taxon>Listeria</taxon>
    </lineage>
</organism>
<keyword evidence="2" id="KW-1185">Reference proteome</keyword>
<name>A0ABR6SUS8_9LIST</name>
<reference evidence="1 2" key="1">
    <citation type="submission" date="2020-03" db="EMBL/GenBank/DDBJ databases">
        <title>Soil Listeria distribution.</title>
        <authorList>
            <person name="Liao J."/>
            <person name="Wiedmann M."/>
        </authorList>
    </citation>
    <scope>NUCLEOTIDE SEQUENCE [LARGE SCALE GENOMIC DNA]</scope>
    <source>
        <strain evidence="1 2">FSL L7-1515</strain>
    </source>
</reference>
<proteinExistence type="predicted"/>